<evidence type="ECO:0000313" key="1">
    <source>
        <dbReference type="EMBL" id="DAF45107.1"/>
    </source>
</evidence>
<protein>
    <submittedName>
        <fullName evidence="1">Uncharacterized protein</fullName>
    </submittedName>
</protein>
<dbReference type="EMBL" id="BK032513">
    <property type="protein sequence ID" value="DAF45107.1"/>
    <property type="molecule type" value="Genomic_DNA"/>
</dbReference>
<accession>A0A8S5S2R0</accession>
<sequence length="69" mass="7439">MVDSKIKKATVSAAKKNITASGVRIENGIFVDDEGSIVDRIAEKLPKGTTIFDIKISIEISDEESESAE</sequence>
<reference evidence="1" key="1">
    <citation type="journal article" date="2021" name="Proc. Natl. Acad. Sci. U.S.A.">
        <title>A Catalog of Tens of Thousands of Viruses from Human Metagenomes Reveals Hidden Associations with Chronic Diseases.</title>
        <authorList>
            <person name="Tisza M.J."/>
            <person name="Buck C.B."/>
        </authorList>
    </citation>
    <scope>NUCLEOTIDE SEQUENCE</scope>
    <source>
        <strain evidence="1">CtCIv11</strain>
    </source>
</reference>
<organism evidence="1">
    <name type="scientific">Siphoviridae sp. ctCIv11</name>
    <dbReference type="NCBI Taxonomy" id="2827806"/>
    <lineage>
        <taxon>Viruses</taxon>
        <taxon>Duplodnaviria</taxon>
        <taxon>Heunggongvirae</taxon>
        <taxon>Uroviricota</taxon>
        <taxon>Caudoviricetes</taxon>
    </lineage>
</organism>
<name>A0A8S5S2R0_9CAUD</name>
<proteinExistence type="predicted"/>